<dbReference type="EMBL" id="QJKJ01000617">
    <property type="protein sequence ID" value="RDY11580.1"/>
    <property type="molecule type" value="Genomic_DNA"/>
</dbReference>
<organism evidence="1 2">
    <name type="scientific">Mucuna pruriens</name>
    <name type="common">Velvet bean</name>
    <name type="synonym">Dolichos pruriens</name>
    <dbReference type="NCBI Taxonomy" id="157652"/>
    <lineage>
        <taxon>Eukaryota</taxon>
        <taxon>Viridiplantae</taxon>
        <taxon>Streptophyta</taxon>
        <taxon>Embryophyta</taxon>
        <taxon>Tracheophyta</taxon>
        <taxon>Spermatophyta</taxon>
        <taxon>Magnoliopsida</taxon>
        <taxon>eudicotyledons</taxon>
        <taxon>Gunneridae</taxon>
        <taxon>Pentapetalae</taxon>
        <taxon>rosids</taxon>
        <taxon>fabids</taxon>
        <taxon>Fabales</taxon>
        <taxon>Fabaceae</taxon>
        <taxon>Papilionoideae</taxon>
        <taxon>50 kb inversion clade</taxon>
        <taxon>NPAAA clade</taxon>
        <taxon>indigoferoid/millettioid clade</taxon>
        <taxon>Phaseoleae</taxon>
        <taxon>Mucuna</taxon>
    </lineage>
</organism>
<evidence type="ECO:0000313" key="1">
    <source>
        <dbReference type="EMBL" id="RDY11580.1"/>
    </source>
</evidence>
<gene>
    <name evidence="1" type="ORF">CR513_03748</name>
</gene>
<comment type="caution">
    <text evidence="1">The sequence shown here is derived from an EMBL/GenBank/DDBJ whole genome shotgun (WGS) entry which is preliminary data.</text>
</comment>
<accession>A0A371I964</accession>
<dbReference type="Proteomes" id="UP000257109">
    <property type="component" value="Unassembled WGS sequence"/>
</dbReference>
<proteinExistence type="predicted"/>
<dbReference type="AlphaFoldDB" id="A0A371I964"/>
<reference evidence="1" key="1">
    <citation type="submission" date="2018-05" db="EMBL/GenBank/DDBJ databases">
        <title>Draft genome of Mucuna pruriens seed.</title>
        <authorList>
            <person name="Nnadi N.E."/>
            <person name="Vos R."/>
            <person name="Hasami M.H."/>
            <person name="Devisetty U.K."/>
            <person name="Aguiy J.C."/>
        </authorList>
    </citation>
    <scope>NUCLEOTIDE SEQUENCE [LARGE SCALE GENOMIC DNA]</scope>
    <source>
        <strain evidence="1">JCA_2017</strain>
    </source>
</reference>
<dbReference type="OrthoDB" id="778454at2759"/>
<feature type="non-terminal residue" evidence="1">
    <location>
        <position position="1"/>
    </location>
</feature>
<evidence type="ECO:0000313" key="2">
    <source>
        <dbReference type="Proteomes" id="UP000257109"/>
    </source>
</evidence>
<keyword evidence="2" id="KW-1185">Reference proteome</keyword>
<sequence length="67" mass="8084">MSFPCVTDSWTQRFLQEKSHRQRGRELGRDNKDLLKLFNKVEINISLLEEIKQVPKYAKFLKELYVQ</sequence>
<name>A0A371I964_MUCPR</name>
<protein>
    <submittedName>
        <fullName evidence="1">Uncharacterized protein</fullName>
    </submittedName>
</protein>